<reference evidence="2" key="1">
    <citation type="submission" date="2016-06" db="EMBL/GenBank/DDBJ databases">
        <title>Parallel loss of symbiosis genes in relatives of nitrogen-fixing non-legume Parasponia.</title>
        <authorList>
            <person name="Van Velzen R."/>
            <person name="Holmer R."/>
            <person name="Bu F."/>
            <person name="Rutten L."/>
            <person name="Van Zeijl A."/>
            <person name="Liu W."/>
            <person name="Santuari L."/>
            <person name="Cao Q."/>
            <person name="Sharma T."/>
            <person name="Shen D."/>
            <person name="Roswanjaya Y."/>
            <person name="Wardhani T."/>
            <person name="Kalhor M.S."/>
            <person name="Jansen J."/>
            <person name="Van den Hoogen J."/>
            <person name="Gungor B."/>
            <person name="Hartog M."/>
            <person name="Hontelez J."/>
            <person name="Verver J."/>
            <person name="Yang W.-C."/>
            <person name="Schijlen E."/>
            <person name="Repin R."/>
            <person name="Schilthuizen M."/>
            <person name="Schranz E."/>
            <person name="Heidstra R."/>
            <person name="Miyata K."/>
            <person name="Fedorova E."/>
            <person name="Kohlen W."/>
            <person name="Bisseling T."/>
            <person name="Smit S."/>
            <person name="Geurts R."/>
        </authorList>
    </citation>
    <scope>NUCLEOTIDE SEQUENCE [LARGE SCALE GENOMIC DNA]</scope>
    <source>
        <strain evidence="2">cv. WU1-14</strain>
    </source>
</reference>
<evidence type="ECO:0000313" key="1">
    <source>
        <dbReference type="EMBL" id="PON66537.1"/>
    </source>
</evidence>
<accession>A0A2P5CZU7</accession>
<dbReference type="Proteomes" id="UP000237105">
    <property type="component" value="Unassembled WGS sequence"/>
</dbReference>
<name>A0A2P5CZU7_PARAD</name>
<comment type="caution">
    <text evidence="1">The sequence shown here is derived from an EMBL/GenBank/DDBJ whole genome shotgun (WGS) entry which is preliminary data.</text>
</comment>
<organism evidence="1 2">
    <name type="scientific">Parasponia andersonii</name>
    <name type="common">Sponia andersonii</name>
    <dbReference type="NCBI Taxonomy" id="3476"/>
    <lineage>
        <taxon>Eukaryota</taxon>
        <taxon>Viridiplantae</taxon>
        <taxon>Streptophyta</taxon>
        <taxon>Embryophyta</taxon>
        <taxon>Tracheophyta</taxon>
        <taxon>Spermatophyta</taxon>
        <taxon>Magnoliopsida</taxon>
        <taxon>eudicotyledons</taxon>
        <taxon>Gunneridae</taxon>
        <taxon>Pentapetalae</taxon>
        <taxon>rosids</taxon>
        <taxon>fabids</taxon>
        <taxon>Rosales</taxon>
        <taxon>Cannabaceae</taxon>
        <taxon>Parasponia</taxon>
    </lineage>
</organism>
<protein>
    <submittedName>
        <fullName evidence="1">Uncharacterized protein</fullName>
    </submittedName>
</protein>
<proteinExistence type="predicted"/>
<dbReference type="AlphaFoldDB" id="A0A2P5CZU7"/>
<keyword evidence="2" id="KW-1185">Reference proteome</keyword>
<dbReference type="EMBL" id="JXTB01000079">
    <property type="protein sequence ID" value="PON66537.1"/>
    <property type="molecule type" value="Genomic_DNA"/>
</dbReference>
<gene>
    <name evidence="1" type="ORF">PanWU01x14_109590</name>
</gene>
<sequence length="157" mass="17566">MVFGIAAPKPDTINYQCDKVLCLEIDVEAHRSLELLHHLGEQACSEGRGTSFGLHTSLSSCLNLSAVAITMFFKCSALCFFPLSDIFALFCDHATCAYISKEKNLPLIAISLMNANQFEIIKLKVMKKYVLGLFDVLTMVAPHDSTRTSFCREYIRF</sequence>
<evidence type="ECO:0000313" key="2">
    <source>
        <dbReference type="Proteomes" id="UP000237105"/>
    </source>
</evidence>